<evidence type="ECO:0000313" key="2">
    <source>
        <dbReference type="EMBL" id="MCT7376939.1"/>
    </source>
</evidence>
<feature type="transmembrane region" description="Helical" evidence="1">
    <location>
        <begin position="343"/>
        <end position="361"/>
    </location>
</feature>
<feature type="transmembrane region" description="Helical" evidence="1">
    <location>
        <begin position="174"/>
        <end position="203"/>
    </location>
</feature>
<feature type="transmembrane region" description="Helical" evidence="1">
    <location>
        <begin position="118"/>
        <end position="134"/>
    </location>
</feature>
<evidence type="ECO:0000313" key="3">
    <source>
        <dbReference type="Proteomes" id="UP001320831"/>
    </source>
</evidence>
<dbReference type="RefSeq" id="WP_260905191.1">
    <property type="nucleotide sequence ID" value="NZ_JAOCZP010000005.1"/>
</dbReference>
<keyword evidence="1" id="KW-0812">Transmembrane</keyword>
<feature type="transmembrane region" description="Helical" evidence="1">
    <location>
        <begin position="146"/>
        <end position="162"/>
    </location>
</feature>
<dbReference type="Proteomes" id="UP001320831">
    <property type="component" value="Unassembled WGS sequence"/>
</dbReference>
<organism evidence="2 3">
    <name type="scientific">Chelativorans salis</name>
    <dbReference type="NCBI Taxonomy" id="2978478"/>
    <lineage>
        <taxon>Bacteria</taxon>
        <taxon>Pseudomonadati</taxon>
        <taxon>Pseudomonadota</taxon>
        <taxon>Alphaproteobacteria</taxon>
        <taxon>Hyphomicrobiales</taxon>
        <taxon>Phyllobacteriaceae</taxon>
        <taxon>Chelativorans</taxon>
    </lineage>
</organism>
<keyword evidence="1" id="KW-1133">Transmembrane helix</keyword>
<feature type="transmembrane region" description="Helical" evidence="1">
    <location>
        <begin position="93"/>
        <end position="112"/>
    </location>
</feature>
<feature type="transmembrane region" description="Helical" evidence="1">
    <location>
        <begin position="311"/>
        <end position="331"/>
    </location>
</feature>
<sequence length="532" mass="57521">MHTLIKHREETTSTLIAGALAVASAYLVVSLAVRIMNYDLRRDEALYVPPMRLLDESTLYKDFFYNHVPGSAWWFYGVRQLTGSDHLLMNGRLGVLAGWFIFAAAIGFISFALTRSRLVSWCIVVLSVLNPLFLTETGMTATNNLLPLPFSFLGIGLFILVMRSSRRRLVLTGAAGLCLSVAVVLKISAVAFVPPVAIAAFFFPRALSFPDRIKHIVLPLAIGGLVGGLPILFYLVSDPARFLAHVVGYHTGPHARYWQGGGEGAAVSLAEKVLLARDIWLSNAVAVSLVVVVAMVLTGSQLGIALRRTDWLLSSGPVIVVFAALASSVFLSFVPTPAFPQYFAPPLICLPLILALLFAGLDSNARKQVLPAVVAATIVVLAISIPRLSQFIGTAVHPQHWLVSRVHDGGMAIAQLLEKARVQGKVATLVPIYPLEGGLEVYPELATGPFAYRTADLTPPDLARFYRMTSPTRVRQLLDTDPPAALLLGFDASLEAPLLAYAESNGYVPVENIGITNRYGTGLLYVRPAQGE</sequence>
<feature type="transmembrane region" description="Helical" evidence="1">
    <location>
        <begin position="368"/>
        <end position="385"/>
    </location>
</feature>
<proteinExistence type="predicted"/>
<accession>A0ABT2LUS8</accession>
<reference evidence="2 3" key="1">
    <citation type="submission" date="2022-09" db="EMBL/GenBank/DDBJ databases">
        <title>Chelativorans salina sp. nov., a novel slightly halophilic bacterium isolated from a saline lake sediment enrichment.</title>
        <authorList>
            <person name="Gao L."/>
            <person name="Fang B.-Z."/>
            <person name="Li W.-J."/>
        </authorList>
    </citation>
    <scope>NUCLEOTIDE SEQUENCE [LARGE SCALE GENOMIC DNA]</scope>
    <source>
        <strain evidence="2 3">EGI FJ00035</strain>
    </source>
</reference>
<feature type="transmembrane region" description="Helical" evidence="1">
    <location>
        <begin position="279"/>
        <end position="299"/>
    </location>
</feature>
<keyword evidence="3" id="KW-1185">Reference proteome</keyword>
<evidence type="ECO:0000256" key="1">
    <source>
        <dbReference type="SAM" id="Phobius"/>
    </source>
</evidence>
<gene>
    <name evidence="2" type="ORF">N5A92_18085</name>
</gene>
<feature type="transmembrane region" description="Helical" evidence="1">
    <location>
        <begin position="215"/>
        <end position="236"/>
    </location>
</feature>
<name>A0ABT2LUS8_9HYPH</name>
<keyword evidence="1" id="KW-0472">Membrane</keyword>
<comment type="caution">
    <text evidence="2">The sequence shown here is derived from an EMBL/GenBank/DDBJ whole genome shotgun (WGS) entry which is preliminary data.</text>
</comment>
<evidence type="ECO:0008006" key="4">
    <source>
        <dbReference type="Google" id="ProtNLM"/>
    </source>
</evidence>
<dbReference type="EMBL" id="JAOCZP010000005">
    <property type="protein sequence ID" value="MCT7376939.1"/>
    <property type="molecule type" value="Genomic_DNA"/>
</dbReference>
<feature type="transmembrane region" description="Helical" evidence="1">
    <location>
        <begin position="12"/>
        <end position="33"/>
    </location>
</feature>
<protein>
    <recommendedName>
        <fullName evidence="4">Glycosyltransferase RgtA/B/C/D-like domain-containing protein</fullName>
    </recommendedName>
</protein>